<accession>A0A1I6I1T0</accession>
<dbReference type="STRING" id="390270.SAMN04488005_3223"/>
<evidence type="ECO:0000313" key="3">
    <source>
        <dbReference type="Proteomes" id="UP000199478"/>
    </source>
</evidence>
<feature type="transmembrane region" description="Helical" evidence="1">
    <location>
        <begin position="6"/>
        <end position="26"/>
    </location>
</feature>
<proteinExistence type="predicted"/>
<protein>
    <submittedName>
        <fullName evidence="2">Uncharacterized protein</fullName>
    </submittedName>
</protein>
<evidence type="ECO:0000313" key="2">
    <source>
        <dbReference type="EMBL" id="SFR60655.1"/>
    </source>
</evidence>
<keyword evidence="1" id="KW-0472">Membrane</keyword>
<dbReference type="Proteomes" id="UP000199478">
    <property type="component" value="Unassembled WGS sequence"/>
</dbReference>
<name>A0A1I6I1T0_9RHOB</name>
<dbReference type="AlphaFoldDB" id="A0A1I6I1T0"/>
<evidence type="ECO:0000256" key="1">
    <source>
        <dbReference type="SAM" id="Phobius"/>
    </source>
</evidence>
<dbReference type="EMBL" id="FOYP01000003">
    <property type="protein sequence ID" value="SFR60655.1"/>
    <property type="molecule type" value="Genomic_DNA"/>
</dbReference>
<reference evidence="3" key="1">
    <citation type="submission" date="2016-10" db="EMBL/GenBank/DDBJ databases">
        <authorList>
            <person name="Varghese N."/>
            <person name="Submissions S."/>
        </authorList>
    </citation>
    <scope>NUCLEOTIDE SEQUENCE [LARGE SCALE GENOMIC DNA]</scope>
    <source>
        <strain evidence="3">DSM 26879</strain>
    </source>
</reference>
<keyword evidence="3" id="KW-1185">Reference proteome</keyword>
<sequence length="318" mass="36089">MVELFYKYWIALGVTIGAIVVIYGNFRSLGAMISELRDWLIVKISPEDFDTGWPQALSARYCNERWEIDEVLRLRRQYFEEVLKGDVISSDDSYWDAFEKNPYAFRIVSELEQPFGYWGIIPVSKESFDQFLLGDLSHAEMLSEACISWADADPANLYLYHIGVVTIPKSIDGGSSNSLPIREAKVELDNIATIYELSKWATIKGVAVYASTAKGEKAIIKNLLALGFERTGKFAASDRLSEIAVLRGDAVAGFFDAIYKHRILRLLARHKGGRVAGAWTWLSNIIWGPDYVKRVPDADRRELVRVRSELRKRPPVKD</sequence>
<keyword evidence="1" id="KW-0812">Transmembrane</keyword>
<gene>
    <name evidence="2" type="ORF">SAMN04488005_3223</name>
</gene>
<organism evidence="2 3">
    <name type="scientific">Yoonia tamlensis</name>
    <dbReference type="NCBI Taxonomy" id="390270"/>
    <lineage>
        <taxon>Bacteria</taxon>
        <taxon>Pseudomonadati</taxon>
        <taxon>Pseudomonadota</taxon>
        <taxon>Alphaproteobacteria</taxon>
        <taxon>Rhodobacterales</taxon>
        <taxon>Paracoccaceae</taxon>
        <taxon>Yoonia</taxon>
    </lineage>
</organism>
<dbReference type="RefSeq" id="WP_090201792.1">
    <property type="nucleotide sequence ID" value="NZ_FOYP01000003.1"/>
</dbReference>
<keyword evidence="1" id="KW-1133">Transmembrane helix</keyword>